<proteinExistence type="predicted"/>
<dbReference type="EMBL" id="PTIZ01000001">
    <property type="protein sequence ID" value="PPK77938.1"/>
    <property type="molecule type" value="Genomic_DNA"/>
</dbReference>
<feature type="transmembrane region" description="Helical" evidence="1">
    <location>
        <begin position="12"/>
        <end position="32"/>
    </location>
</feature>
<dbReference type="Pfam" id="PF16732">
    <property type="entry name" value="ComP_DUS"/>
    <property type="match status" value="1"/>
</dbReference>
<dbReference type="PANTHER" id="PTHR30093:SF47">
    <property type="entry name" value="TYPE IV PILUS NON-CORE MINOR PILIN PILE"/>
    <property type="match status" value="1"/>
</dbReference>
<dbReference type="AlphaFoldDB" id="A0A2S6HKB8"/>
<dbReference type="InterPro" id="IPR012902">
    <property type="entry name" value="N_methyl_site"/>
</dbReference>
<evidence type="ECO:0000313" key="2">
    <source>
        <dbReference type="EMBL" id="PPK77938.1"/>
    </source>
</evidence>
<dbReference type="PANTHER" id="PTHR30093">
    <property type="entry name" value="GENERAL SECRETION PATHWAY PROTEIN G"/>
    <property type="match status" value="1"/>
</dbReference>
<dbReference type="GO" id="GO:0043683">
    <property type="term" value="P:type IV pilus assembly"/>
    <property type="evidence" value="ECO:0007669"/>
    <property type="project" value="InterPro"/>
</dbReference>
<comment type="caution">
    <text evidence="2">The sequence shown here is derived from an EMBL/GenBank/DDBJ whole genome shotgun (WGS) entry which is preliminary data.</text>
</comment>
<dbReference type="SUPFAM" id="SSF54523">
    <property type="entry name" value="Pili subunits"/>
    <property type="match status" value="1"/>
</dbReference>
<accession>A0A2S6HKB8</accession>
<reference evidence="2 3" key="1">
    <citation type="submission" date="2018-02" db="EMBL/GenBank/DDBJ databases">
        <title>Subsurface microbial communities from deep shales in Ohio and West Virginia, USA.</title>
        <authorList>
            <person name="Wrighton K."/>
        </authorList>
    </citation>
    <scope>NUCLEOTIDE SEQUENCE [LARGE SCALE GENOMIC DNA]</scope>
    <source>
        <strain evidence="2 3">OWC-DMM</strain>
    </source>
</reference>
<dbReference type="InterPro" id="IPR031982">
    <property type="entry name" value="PilE-like"/>
</dbReference>
<organism evidence="2 3">
    <name type="scientific">Methylobacter tundripaludum</name>
    <dbReference type="NCBI Taxonomy" id="173365"/>
    <lineage>
        <taxon>Bacteria</taxon>
        <taxon>Pseudomonadati</taxon>
        <taxon>Pseudomonadota</taxon>
        <taxon>Gammaproteobacteria</taxon>
        <taxon>Methylococcales</taxon>
        <taxon>Methylococcaceae</taxon>
        <taxon>Methylobacter</taxon>
    </lineage>
</organism>
<sequence>MKQLQQNGFTLIELMVTVAIVGILAGIAYPSYQDSVMKSRRADAKGALLGFANAMERHFTETNSYLGAGTTNGNTGIPTVFSATSPVDGGTAYYNLTINAATAGSYTLNAAPTGAQTNDKCGTLSLTQTGVRGISTAIPVADCW</sequence>
<name>A0A2S6HKB8_9GAMM</name>
<keyword evidence="1" id="KW-0812">Transmembrane</keyword>
<dbReference type="Proteomes" id="UP000240010">
    <property type="component" value="Unassembled WGS sequence"/>
</dbReference>
<dbReference type="RefSeq" id="WP_104427344.1">
    <property type="nucleotide sequence ID" value="NZ_PTIZ01000001.1"/>
</dbReference>
<keyword evidence="1" id="KW-1133">Transmembrane helix</keyword>
<dbReference type="Pfam" id="PF07963">
    <property type="entry name" value="N_methyl"/>
    <property type="match status" value="1"/>
</dbReference>
<evidence type="ECO:0000313" key="3">
    <source>
        <dbReference type="Proteomes" id="UP000240010"/>
    </source>
</evidence>
<protein>
    <submittedName>
        <fullName evidence="2">Type IV pilus assembly protein PilE</fullName>
    </submittedName>
</protein>
<evidence type="ECO:0000256" key="1">
    <source>
        <dbReference type="SAM" id="Phobius"/>
    </source>
</evidence>
<keyword evidence="1" id="KW-0472">Membrane</keyword>
<dbReference type="InterPro" id="IPR045584">
    <property type="entry name" value="Pilin-like"/>
</dbReference>
<dbReference type="NCBIfam" id="TIGR02532">
    <property type="entry name" value="IV_pilin_GFxxxE"/>
    <property type="match status" value="1"/>
</dbReference>
<gene>
    <name evidence="2" type="ORF">B0F87_101320</name>
</gene>
<dbReference type="Gene3D" id="3.30.700.10">
    <property type="entry name" value="Glycoprotein, Type 4 Pilin"/>
    <property type="match status" value="1"/>
</dbReference>